<dbReference type="SUPFAM" id="SSF48264">
    <property type="entry name" value="Cytochrome P450"/>
    <property type="match status" value="1"/>
</dbReference>
<accession>A0A1C2DIL5</accession>
<evidence type="ECO:0000313" key="11">
    <source>
        <dbReference type="Proteomes" id="UP000094412"/>
    </source>
</evidence>
<proteinExistence type="inferred from homology"/>
<sequence length="415" mass="46544">MPSKPAYLSFDPATRHLSLDPHEPAFVQNPYAAYAWLHAESPAFFWKEFGFWCLGGYDTVNGLLRDRRFGRQNPAGIPDSRGLDQDRSHLTDFDAIEANSMLELEPPVHTRLRTLVNRAFVSRQVERLRPRVEVLANELIDRFEPGKPVDLLPAYAAPLPITIIAEMLGVPVEMGPQLLDWSHDMVAMYMHGRTRETEDRANRATREFSDFLRGYVTERRKQPGDDLLSLLISAQEDGQKLSEDELVSSTILLLNAGHEATVHQTGNAVRSILSQGGDPSRFFTSPEATAATVEECLRYDAPLHMFTRYAYQEIEVVPGVTVKPGEQVGLLLGMANRDPSAFAEPDAFTPGRGDQKNVSFGAGIHFCIGAPLARLELQVSLKTLFERLPTLSFAEKPQFRDTYHFHGLEKLSVQR</sequence>
<evidence type="ECO:0000256" key="8">
    <source>
        <dbReference type="ARBA" id="ARBA00043906"/>
    </source>
</evidence>
<dbReference type="InterPro" id="IPR001128">
    <property type="entry name" value="Cyt_P450"/>
</dbReference>
<evidence type="ECO:0000313" key="10">
    <source>
        <dbReference type="EMBL" id="OCX14601.1"/>
    </source>
</evidence>
<dbReference type="InterPro" id="IPR017972">
    <property type="entry name" value="Cyt_P450_CS"/>
</dbReference>
<dbReference type="Proteomes" id="UP000094412">
    <property type="component" value="Unassembled WGS sequence"/>
</dbReference>
<dbReference type="EMBL" id="MDEO01000035">
    <property type="protein sequence ID" value="OCX14601.1"/>
    <property type="molecule type" value="Genomic_DNA"/>
</dbReference>
<comment type="cofactor">
    <cofactor evidence="1">
        <name>heme</name>
        <dbReference type="ChEBI" id="CHEBI:30413"/>
    </cofactor>
</comment>
<dbReference type="CDD" id="cd20625">
    <property type="entry name" value="CYP164-like"/>
    <property type="match status" value="1"/>
</dbReference>
<dbReference type="InterPro" id="IPR036396">
    <property type="entry name" value="Cyt_P450_sf"/>
</dbReference>
<dbReference type="AlphaFoldDB" id="A0A1C2DIL5"/>
<dbReference type="OrthoDB" id="9801155at2"/>
<comment type="caution">
    <text evidence="10">The sequence shown here is derived from an EMBL/GenBank/DDBJ whole genome shotgun (WGS) entry which is preliminary data.</text>
</comment>
<evidence type="ECO:0000256" key="6">
    <source>
        <dbReference type="ARBA" id="ARBA00023004"/>
    </source>
</evidence>
<keyword evidence="6 9" id="KW-0408">Iron</keyword>
<reference evidence="10 11" key="1">
    <citation type="submission" date="2016-08" db="EMBL/GenBank/DDBJ databases">
        <title>Whole genome sequence of Mesorhizobium sp. strain UASWS1009 isolated from industrial sewage.</title>
        <authorList>
            <person name="Crovadore J."/>
            <person name="Calmin G."/>
            <person name="Chablais R."/>
            <person name="Cochard B."/>
            <person name="Lefort F."/>
        </authorList>
    </citation>
    <scope>NUCLEOTIDE SEQUENCE [LARGE SCALE GENOMIC DNA]</scope>
    <source>
        <strain evidence="10 11">UASWS1009</strain>
    </source>
</reference>
<dbReference type="GO" id="GO:0020037">
    <property type="term" value="F:heme binding"/>
    <property type="evidence" value="ECO:0007669"/>
    <property type="project" value="InterPro"/>
</dbReference>
<dbReference type="FunFam" id="1.10.630.10:FF:000018">
    <property type="entry name" value="Cytochrome P450 monooxygenase"/>
    <property type="match status" value="1"/>
</dbReference>
<dbReference type="PANTHER" id="PTHR46696">
    <property type="entry name" value="P450, PUTATIVE (EUROFUNG)-RELATED"/>
    <property type="match status" value="1"/>
</dbReference>
<dbReference type="GO" id="GO:0016705">
    <property type="term" value="F:oxidoreductase activity, acting on paired donors, with incorporation or reduction of molecular oxygen"/>
    <property type="evidence" value="ECO:0007669"/>
    <property type="project" value="InterPro"/>
</dbReference>
<keyword evidence="4 9" id="KW-0479">Metal-binding</keyword>
<dbReference type="InterPro" id="IPR002397">
    <property type="entry name" value="Cyt_P450_B"/>
</dbReference>
<evidence type="ECO:0000256" key="1">
    <source>
        <dbReference type="ARBA" id="ARBA00001971"/>
    </source>
</evidence>
<dbReference type="Gene3D" id="1.10.630.10">
    <property type="entry name" value="Cytochrome P450"/>
    <property type="match status" value="1"/>
</dbReference>
<keyword evidence="7 9" id="KW-0503">Monooxygenase</keyword>
<keyword evidence="5 9" id="KW-0560">Oxidoreductase</keyword>
<dbReference type="GO" id="GO:0004497">
    <property type="term" value="F:monooxygenase activity"/>
    <property type="evidence" value="ECO:0007669"/>
    <property type="project" value="UniProtKB-KW"/>
</dbReference>
<keyword evidence="3 9" id="KW-0349">Heme</keyword>
<organism evidence="10 11">
    <name type="scientific">Mesorhizobium hungaricum</name>
    <dbReference type="NCBI Taxonomy" id="1566387"/>
    <lineage>
        <taxon>Bacteria</taxon>
        <taxon>Pseudomonadati</taxon>
        <taxon>Pseudomonadota</taxon>
        <taxon>Alphaproteobacteria</taxon>
        <taxon>Hyphomicrobiales</taxon>
        <taxon>Phyllobacteriaceae</taxon>
        <taxon>Mesorhizobium</taxon>
    </lineage>
</organism>
<gene>
    <name evidence="10" type="ORF">QV13_19315</name>
</gene>
<dbReference type="Pfam" id="PF00067">
    <property type="entry name" value="p450"/>
    <property type="match status" value="2"/>
</dbReference>
<comment type="similarity">
    <text evidence="2 9">Belongs to the cytochrome P450 family.</text>
</comment>
<dbReference type="RefSeq" id="WP_024923839.1">
    <property type="nucleotide sequence ID" value="NZ_MDEO01000035.1"/>
</dbReference>
<evidence type="ECO:0000256" key="5">
    <source>
        <dbReference type="ARBA" id="ARBA00023002"/>
    </source>
</evidence>
<comment type="function">
    <text evidence="8">Cytochromes P450 are a group of heme-thiolate monooxygenases. They oxidize a variety of structurally unrelated compounds, including steroids, fatty acids, and xenobiotics.</text>
</comment>
<dbReference type="PANTHER" id="PTHR46696:SF1">
    <property type="entry name" value="CYTOCHROME P450 YJIB-RELATED"/>
    <property type="match status" value="1"/>
</dbReference>
<dbReference type="GO" id="GO:0005506">
    <property type="term" value="F:iron ion binding"/>
    <property type="evidence" value="ECO:0007669"/>
    <property type="project" value="InterPro"/>
</dbReference>
<keyword evidence="11" id="KW-1185">Reference proteome</keyword>
<evidence type="ECO:0000256" key="9">
    <source>
        <dbReference type="RuleBase" id="RU000461"/>
    </source>
</evidence>
<dbReference type="STRING" id="1566387.QV13_19315"/>
<evidence type="ECO:0000256" key="7">
    <source>
        <dbReference type="ARBA" id="ARBA00023033"/>
    </source>
</evidence>
<evidence type="ECO:0000256" key="2">
    <source>
        <dbReference type="ARBA" id="ARBA00010617"/>
    </source>
</evidence>
<name>A0A1C2DIL5_9HYPH</name>
<protein>
    <submittedName>
        <fullName evidence="10">Cytochrome</fullName>
    </submittedName>
</protein>
<evidence type="ECO:0000256" key="4">
    <source>
        <dbReference type="ARBA" id="ARBA00022723"/>
    </source>
</evidence>
<dbReference type="PROSITE" id="PS00086">
    <property type="entry name" value="CYTOCHROME_P450"/>
    <property type="match status" value="1"/>
</dbReference>
<dbReference type="PRINTS" id="PR00359">
    <property type="entry name" value="BP450"/>
</dbReference>
<evidence type="ECO:0000256" key="3">
    <source>
        <dbReference type="ARBA" id="ARBA00022617"/>
    </source>
</evidence>